<evidence type="ECO:0000256" key="12">
    <source>
        <dbReference type="RuleBase" id="RU003357"/>
    </source>
</evidence>
<sequence length="828" mass="89939">MKLRTGHAFFGSASQIAAAAVMLSGAAANAQVAPETQSVAEPLPAERQADARAAEANQPGPGNSPTVGAGNEIVVTAQFREQNLQDTPLAITAVSAAMLEARSQTDLSQVARQAPNVSLAPAGQSFGASMIASIRGVGQGDFNPALEPGVGIYVDDVYYATLTGSVLDLLDLERVEVLRGPQGTLSGRNSIGGAIKLFSKRPTGDNTGYVAATYGIRNRLDIRASGDFGLAEGVDMRLSGVSKRQKGYVERRDFGCDYPAGDDPAINPADGIPRVVPFESDCVIAREGEIDYSAVRGQLRLRPTSSLDINIIADYTYDDRASTPSVIIPFRDENGDLVSPNVPYTASINPFEAPIALDSRFLCGRYCNYSTFNHVATDSYAPFQTSGRFMFEGWGVSGQLEWDLAPSLQLVSITAYRTYSSEFSNDSDLTPLAQHLGLSILDFDFFSQELRLNGAFGANDEVEYTLGGYYSDQKSIYTARQEFRDSLGAFYQRDPVPAESKAVFAHVAWSPLADLTVSAGLRYTDESKSYTFVRLTPEGDPHPILRALNGVTGDYQTDRFDYRLNAQYRWSDNVMTYAQLSTGYKGGGINPRPFFAPQARSFGPEELTSYEAGLKTDWFNRALRINIAAFLSKYDGIQLTLSDCPGLGVPARPCAQPANAGDADVQGFEVEASLAPFEGTLIDMAVSHLDFDYTYINPSAGGPTSPTGPQYGDTRPYTPSWKWSIGAQHRFELGDAGSLTPRVDASYQSDIFTGANNVYNTIDAYTLVNARLTWRNRDEDLEVSAELTNLFDKYYFLTRGAATTLGSTFITGQPGRPREWAVSVKKKF</sequence>
<evidence type="ECO:0000256" key="5">
    <source>
        <dbReference type="ARBA" id="ARBA00022692"/>
    </source>
</evidence>
<dbReference type="EMBL" id="CP011452">
    <property type="protein sequence ID" value="AKH41517.1"/>
    <property type="molecule type" value="Genomic_DNA"/>
</dbReference>
<dbReference type="GO" id="GO:0009279">
    <property type="term" value="C:cell outer membrane"/>
    <property type="evidence" value="ECO:0007669"/>
    <property type="project" value="UniProtKB-SubCell"/>
</dbReference>
<dbReference type="PANTHER" id="PTHR32552:SF81">
    <property type="entry name" value="TONB-DEPENDENT OUTER MEMBRANE RECEPTOR"/>
    <property type="match status" value="1"/>
</dbReference>
<dbReference type="PANTHER" id="PTHR32552">
    <property type="entry name" value="FERRICHROME IRON RECEPTOR-RELATED"/>
    <property type="match status" value="1"/>
</dbReference>
<dbReference type="Pfam" id="PF07715">
    <property type="entry name" value="Plug"/>
    <property type="match status" value="1"/>
</dbReference>
<organism evidence="13 14">
    <name type="scientific">Croceibacterium atlanticum</name>
    <dbReference type="NCBI Taxonomy" id="1267766"/>
    <lineage>
        <taxon>Bacteria</taxon>
        <taxon>Pseudomonadati</taxon>
        <taxon>Pseudomonadota</taxon>
        <taxon>Alphaproteobacteria</taxon>
        <taxon>Sphingomonadales</taxon>
        <taxon>Erythrobacteraceae</taxon>
        <taxon>Croceibacterium</taxon>
    </lineage>
</organism>
<dbReference type="Gene3D" id="2.40.170.20">
    <property type="entry name" value="TonB-dependent receptor, beta-barrel domain"/>
    <property type="match status" value="2"/>
</dbReference>
<keyword evidence="6" id="KW-0408">Iron</keyword>
<dbReference type="InterPro" id="IPR036942">
    <property type="entry name" value="Beta-barrel_TonB_sf"/>
</dbReference>
<dbReference type="InterPro" id="IPR012910">
    <property type="entry name" value="Plug_dom"/>
</dbReference>
<proteinExistence type="inferred from homology"/>
<evidence type="ECO:0000256" key="10">
    <source>
        <dbReference type="ARBA" id="ARBA00023237"/>
    </source>
</evidence>
<dbReference type="InterPro" id="IPR039426">
    <property type="entry name" value="TonB-dep_rcpt-like"/>
</dbReference>
<reference evidence="13" key="1">
    <citation type="submission" date="2015-05" db="EMBL/GenBank/DDBJ databases">
        <title>The complete genome of Altererythrobacter atlanticus strain 26DY36.</title>
        <authorList>
            <person name="Wu Y.-H."/>
            <person name="Cheng H."/>
            <person name="Wu X.-W."/>
        </authorList>
    </citation>
    <scope>NUCLEOTIDE SEQUENCE [LARGE SCALE GENOMIC DNA]</scope>
    <source>
        <strain evidence="13">26DY36</strain>
    </source>
</reference>
<keyword evidence="4" id="KW-0410">Iron transport</keyword>
<dbReference type="STRING" id="1267766.WYH_00458"/>
<keyword evidence="14" id="KW-1185">Reference proteome</keyword>
<dbReference type="SUPFAM" id="SSF56935">
    <property type="entry name" value="Porins"/>
    <property type="match status" value="1"/>
</dbReference>
<evidence type="ECO:0000256" key="11">
    <source>
        <dbReference type="PROSITE-ProRule" id="PRU01360"/>
    </source>
</evidence>
<evidence type="ECO:0000256" key="8">
    <source>
        <dbReference type="ARBA" id="ARBA00023077"/>
    </source>
</evidence>
<evidence type="ECO:0000256" key="9">
    <source>
        <dbReference type="ARBA" id="ARBA00023136"/>
    </source>
</evidence>
<keyword evidence="9 11" id="KW-0472">Membrane</keyword>
<protein>
    <submittedName>
        <fullName evidence="13">Colicin I receptor</fullName>
    </submittedName>
</protein>
<keyword evidence="5 11" id="KW-0812">Transmembrane</keyword>
<dbReference type="KEGG" id="aay:WYH_00458"/>
<dbReference type="OrthoDB" id="9760333at2"/>
<dbReference type="PROSITE" id="PS52016">
    <property type="entry name" value="TONB_DEPENDENT_REC_3"/>
    <property type="match status" value="1"/>
</dbReference>
<keyword evidence="7" id="KW-0406">Ion transport</keyword>
<comment type="subcellular location">
    <subcellularLocation>
        <location evidence="1 11">Cell outer membrane</location>
        <topology evidence="1 11">Multi-pass membrane protein</topology>
    </subcellularLocation>
</comment>
<dbReference type="Pfam" id="PF00593">
    <property type="entry name" value="TonB_dep_Rec_b-barrel"/>
    <property type="match status" value="1"/>
</dbReference>
<gene>
    <name evidence="13" type="primary">cirA_4</name>
    <name evidence="13" type="ORF">WYH_00458</name>
</gene>
<keyword evidence="10 11" id="KW-0998">Cell outer membrane</keyword>
<dbReference type="RefSeq" id="WP_046902538.1">
    <property type="nucleotide sequence ID" value="NZ_CP011452.2"/>
</dbReference>
<dbReference type="AlphaFoldDB" id="A0A0F7KQR5"/>
<evidence type="ECO:0000313" key="14">
    <source>
        <dbReference type="Proteomes" id="UP000034392"/>
    </source>
</evidence>
<evidence type="ECO:0000256" key="7">
    <source>
        <dbReference type="ARBA" id="ARBA00023065"/>
    </source>
</evidence>
<dbReference type="GO" id="GO:0006826">
    <property type="term" value="P:iron ion transport"/>
    <property type="evidence" value="ECO:0007669"/>
    <property type="project" value="UniProtKB-KW"/>
</dbReference>
<name>A0A0F7KQR5_9SPHN</name>
<evidence type="ECO:0000256" key="1">
    <source>
        <dbReference type="ARBA" id="ARBA00004571"/>
    </source>
</evidence>
<dbReference type="Proteomes" id="UP000034392">
    <property type="component" value="Chromosome"/>
</dbReference>
<dbReference type="PATRIC" id="fig|1267766.3.peg.462"/>
<keyword evidence="3 11" id="KW-1134">Transmembrane beta strand</keyword>
<evidence type="ECO:0000256" key="6">
    <source>
        <dbReference type="ARBA" id="ARBA00023004"/>
    </source>
</evidence>
<evidence type="ECO:0000313" key="13">
    <source>
        <dbReference type="EMBL" id="AKH41517.1"/>
    </source>
</evidence>
<keyword evidence="13" id="KW-0675">Receptor</keyword>
<evidence type="ECO:0000256" key="2">
    <source>
        <dbReference type="ARBA" id="ARBA00022448"/>
    </source>
</evidence>
<evidence type="ECO:0000256" key="4">
    <source>
        <dbReference type="ARBA" id="ARBA00022496"/>
    </source>
</evidence>
<dbReference type="InterPro" id="IPR000531">
    <property type="entry name" value="Beta-barrel_TonB"/>
</dbReference>
<accession>A0A0F7KQR5</accession>
<evidence type="ECO:0000256" key="3">
    <source>
        <dbReference type="ARBA" id="ARBA00022452"/>
    </source>
</evidence>
<keyword evidence="8 12" id="KW-0798">TonB box</keyword>
<comment type="similarity">
    <text evidence="11 12">Belongs to the TonB-dependent receptor family.</text>
</comment>
<keyword evidence="2 11" id="KW-0813">Transport</keyword>